<gene>
    <name evidence="1" type="ORF">ILEXP_LOCUS3596</name>
</gene>
<name>A0ABC8R1X4_9AQUA</name>
<sequence length="245" mass="28005">MRQSETRRPREGAPQAKAPRPWAPFAKMVACYFTLEFEHGEQFVDISPVLRYNGGNINKFDNIDPDLMPQIESNTPTYDYKFKIDYGSTLYDGLPDTVVRYTTDPFDDLLDLDLLYVYNGILAEGTCDKRNRSRVDQIKSKLGDNCSGVRRESGLEEGKAKSNDYLSDEGNDHLYSPLNSDDDVINIRYQEFMEATNMCNPKLPLGMIFSSAIVFRMLIRQHAIMDGFDSRYLRNNGDRVTTVCS</sequence>
<organism evidence="1 2">
    <name type="scientific">Ilex paraguariensis</name>
    <name type="common">yerba mate</name>
    <dbReference type="NCBI Taxonomy" id="185542"/>
    <lineage>
        <taxon>Eukaryota</taxon>
        <taxon>Viridiplantae</taxon>
        <taxon>Streptophyta</taxon>
        <taxon>Embryophyta</taxon>
        <taxon>Tracheophyta</taxon>
        <taxon>Spermatophyta</taxon>
        <taxon>Magnoliopsida</taxon>
        <taxon>eudicotyledons</taxon>
        <taxon>Gunneridae</taxon>
        <taxon>Pentapetalae</taxon>
        <taxon>asterids</taxon>
        <taxon>campanulids</taxon>
        <taxon>Aquifoliales</taxon>
        <taxon>Aquifoliaceae</taxon>
        <taxon>Ilex</taxon>
    </lineage>
</organism>
<dbReference type="EMBL" id="CAUOFW020000765">
    <property type="protein sequence ID" value="CAK9136603.1"/>
    <property type="molecule type" value="Genomic_DNA"/>
</dbReference>
<reference evidence="1 2" key="1">
    <citation type="submission" date="2024-02" db="EMBL/GenBank/DDBJ databases">
        <authorList>
            <person name="Vignale AGUSTIN F."/>
            <person name="Sosa J E."/>
            <person name="Modenutti C."/>
        </authorList>
    </citation>
    <scope>NUCLEOTIDE SEQUENCE [LARGE SCALE GENOMIC DNA]</scope>
</reference>
<protein>
    <submittedName>
        <fullName evidence="1">Uncharacterized protein</fullName>
    </submittedName>
</protein>
<dbReference type="Proteomes" id="UP001642360">
    <property type="component" value="Unassembled WGS sequence"/>
</dbReference>
<evidence type="ECO:0000313" key="2">
    <source>
        <dbReference type="Proteomes" id="UP001642360"/>
    </source>
</evidence>
<accession>A0ABC8R1X4</accession>
<evidence type="ECO:0000313" key="1">
    <source>
        <dbReference type="EMBL" id="CAK9136603.1"/>
    </source>
</evidence>
<keyword evidence="2" id="KW-1185">Reference proteome</keyword>
<dbReference type="AlphaFoldDB" id="A0ABC8R1X4"/>
<proteinExistence type="predicted"/>
<comment type="caution">
    <text evidence="1">The sequence shown here is derived from an EMBL/GenBank/DDBJ whole genome shotgun (WGS) entry which is preliminary data.</text>
</comment>